<accession>A0A1B1YSJ6</accession>
<dbReference type="Pfam" id="PF04379">
    <property type="entry name" value="DUF525"/>
    <property type="match status" value="1"/>
</dbReference>
<dbReference type="InterPro" id="IPR007474">
    <property type="entry name" value="ApaG_domain"/>
</dbReference>
<dbReference type="InterPro" id="IPR036767">
    <property type="entry name" value="ApaG_sf"/>
</dbReference>
<dbReference type="InterPro" id="IPR023065">
    <property type="entry name" value="Uncharacterised_ApaG"/>
</dbReference>
<dbReference type="PROSITE" id="PS51087">
    <property type="entry name" value="APAG"/>
    <property type="match status" value="1"/>
</dbReference>
<sequence length="133" mass="14531">MNAPHDPNEPRPHNIAVQVRTHYLAEQSIPLQGRYAFAYTVTITNRGTLPARLVARHWIITDAGDNTQEVRGLGVIGQHPHLAPGESFTYTSGTMLDTPTGLMHGSYQMVGDDGVEFDAPIPPFHLAAPNSLH</sequence>
<dbReference type="HAMAP" id="MF_00791">
    <property type="entry name" value="ApaG"/>
    <property type="match status" value="1"/>
</dbReference>
<protein>
    <recommendedName>
        <fullName evidence="1 2">Protein ApaG</fullName>
    </recommendedName>
</protein>
<organism evidence="4 5">
    <name type="scientific">Immundisolibacter cernigliae</name>
    <dbReference type="NCBI Taxonomy" id="1810504"/>
    <lineage>
        <taxon>Bacteria</taxon>
        <taxon>Pseudomonadati</taxon>
        <taxon>Pseudomonadota</taxon>
        <taxon>Gammaproteobacteria</taxon>
        <taxon>Immundisolibacterales</taxon>
        <taxon>Immundisolibacteraceae</taxon>
        <taxon>Immundisolibacter</taxon>
    </lineage>
</organism>
<dbReference type="AlphaFoldDB" id="A0A1B1YSJ6"/>
<feature type="domain" description="ApaG" evidence="3">
    <location>
        <begin position="9"/>
        <end position="133"/>
    </location>
</feature>
<dbReference type="SUPFAM" id="SSF110069">
    <property type="entry name" value="ApaG-like"/>
    <property type="match status" value="1"/>
</dbReference>
<evidence type="ECO:0000259" key="3">
    <source>
        <dbReference type="PROSITE" id="PS51087"/>
    </source>
</evidence>
<evidence type="ECO:0000256" key="2">
    <source>
        <dbReference type="HAMAP-Rule" id="MF_00791"/>
    </source>
</evidence>
<dbReference type="PANTHER" id="PTHR14289">
    <property type="entry name" value="F-BOX ONLY PROTEIN 3"/>
    <property type="match status" value="1"/>
</dbReference>
<evidence type="ECO:0000256" key="1">
    <source>
        <dbReference type="ARBA" id="ARBA00017693"/>
    </source>
</evidence>
<dbReference type="FunCoup" id="A0A1B1YSJ6">
    <property type="interactions" value="12"/>
</dbReference>
<dbReference type="KEGG" id="gbi:PG2T_05195"/>
<dbReference type="Proteomes" id="UP000092952">
    <property type="component" value="Chromosome"/>
</dbReference>
<proteinExistence type="inferred from homology"/>
<evidence type="ECO:0000313" key="4">
    <source>
        <dbReference type="EMBL" id="ANX03647.1"/>
    </source>
</evidence>
<dbReference type="RefSeq" id="WP_068803191.1">
    <property type="nucleotide sequence ID" value="NZ_CP014671.1"/>
</dbReference>
<dbReference type="EMBL" id="CP014671">
    <property type="protein sequence ID" value="ANX03647.1"/>
    <property type="molecule type" value="Genomic_DNA"/>
</dbReference>
<dbReference type="GO" id="GO:0070987">
    <property type="term" value="P:error-free translesion synthesis"/>
    <property type="evidence" value="ECO:0007669"/>
    <property type="project" value="TreeGrafter"/>
</dbReference>
<dbReference type="InParanoid" id="A0A1B1YSJ6"/>
<gene>
    <name evidence="2" type="primary">apaG</name>
    <name evidence="4" type="ORF">PG2T_05195</name>
</gene>
<dbReference type="STRING" id="1810504.PG2T_05195"/>
<reference evidence="5" key="1">
    <citation type="submission" date="2016-03" db="EMBL/GenBank/DDBJ databases">
        <title>Complete genome sequence of Solimmundus cernigliae, representing a novel lineage of polycyclic aromatic hydrocarbon degraders within the Gammaproteobacteria.</title>
        <authorList>
            <person name="Singleton D.R."/>
            <person name="Dickey A.N."/>
            <person name="Scholl E.H."/>
            <person name="Wright F.A."/>
            <person name="Aitken M.D."/>
        </authorList>
    </citation>
    <scope>NUCLEOTIDE SEQUENCE [LARGE SCALE GENOMIC DNA]</scope>
    <source>
        <strain evidence="5">TR3.2</strain>
    </source>
</reference>
<dbReference type="OrthoDB" id="9795226at2"/>
<dbReference type="PANTHER" id="PTHR14289:SF16">
    <property type="entry name" value="POLYMERASE DELTA-INTERACTING PROTEIN 2"/>
    <property type="match status" value="1"/>
</dbReference>
<keyword evidence="5" id="KW-1185">Reference proteome</keyword>
<evidence type="ECO:0000313" key="5">
    <source>
        <dbReference type="Proteomes" id="UP000092952"/>
    </source>
</evidence>
<name>A0A1B1YSJ6_9GAMM</name>
<dbReference type="NCBIfam" id="NF003967">
    <property type="entry name" value="PRK05461.1"/>
    <property type="match status" value="1"/>
</dbReference>
<dbReference type="Gene3D" id="2.60.40.1470">
    <property type="entry name" value="ApaG domain"/>
    <property type="match status" value="1"/>
</dbReference>